<organism evidence="8 11">
    <name type="scientific">Biomphalaria glabrata</name>
    <name type="common">Bloodfluke planorb</name>
    <name type="synonym">Freshwater snail</name>
    <dbReference type="NCBI Taxonomy" id="6526"/>
    <lineage>
        <taxon>Eukaryota</taxon>
        <taxon>Metazoa</taxon>
        <taxon>Spiralia</taxon>
        <taxon>Lophotrochozoa</taxon>
        <taxon>Mollusca</taxon>
        <taxon>Gastropoda</taxon>
        <taxon>Heterobranchia</taxon>
        <taxon>Euthyneura</taxon>
        <taxon>Panpulmonata</taxon>
        <taxon>Hygrophila</taxon>
        <taxon>Lymnaeoidea</taxon>
        <taxon>Planorbidae</taxon>
        <taxon>Biomphalaria</taxon>
    </lineage>
</organism>
<reference evidence="9 10" key="1">
    <citation type="submission" date="2025-04" db="UniProtKB">
        <authorList>
            <consortium name="RefSeq"/>
        </authorList>
    </citation>
    <scope>IDENTIFICATION</scope>
</reference>
<dbReference type="InterPro" id="IPR036259">
    <property type="entry name" value="MFS_trans_sf"/>
</dbReference>
<comment type="subcellular location">
    <subcellularLocation>
        <location evidence="1">Membrane</location>
        <topology evidence="1">Multi-pass membrane protein</topology>
    </subcellularLocation>
</comment>
<dbReference type="PANTHER" id="PTHR19444">
    <property type="entry name" value="UNC-93 RELATED"/>
    <property type="match status" value="1"/>
</dbReference>
<evidence type="ECO:0000256" key="1">
    <source>
        <dbReference type="ARBA" id="ARBA00004141"/>
    </source>
</evidence>
<evidence type="ECO:0000256" key="4">
    <source>
        <dbReference type="ARBA" id="ARBA00022989"/>
    </source>
</evidence>
<evidence type="ECO:0000256" key="7">
    <source>
        <dbReference type="SAM" id="Phobius"/>
    </source>
</evidence>
<dbReference type="SUPFAM" id="SSF103473">
    <property type="entry name" value="MFS general substrate transporter"/>
    <property type="match status" value="2"/>
</dbReference>
<dbReference type="OrthoDB" id="78663at2759"/>
<feature type="compositionally biased region" description="Basic and acidic residues" evidence="6">
    <location>
        <begin position="46"/>
        <end position="56"/>
    </location>
</feature>
<evidence type="ECO:0000256" key="5">
    <source>
        <dbReference type="ARBA" id="ARBA00023136"/>
    </source>
</evidence>
<keyword evidence="4 7" id="KW-1133">Transmembrane helix</keyword>
<evidence type="ECO:0000256" key="2">
    <source>
        <dbReference type="ARBA" id="ARBA00009172"/>
    </source>
</evidence>
<evidence type="ECO:0000313" key="10">
    <source>
        <dbReference type="RefSeq" id="XP_055868611.1"/>
    </source>
</evidence>
<dbReference type="RefSeq" id="XP_055868612.1">
    <property type="nucleotide sequence ID" value="XM_056012637.1"/>
</dbReference>
<feature type="transmembrane region" description="Helical" evidence="7">
    <location>
        <begin position="546"/>
        <end position="569"/>
    </location>
</feature>
<dbReference type="GO" id="GO:0015459">
    <property type="term" value="F:potassium channel regulator activity"/>
    <property type="evidence" value="ECO:0007669"/>
    <property type="project" value="TreeGrafter"/>
</dbReference>
<feature type="transmembrane region" description="Helical" evidence="7">
    <location>
        <begin position="365"/>
        <end position="388"/>
    </location>
</feature>
<keyword evidence="3 7" id="KW-0812">Transmembrane</keyword>
<dbReference type="GO" id="GO:0055120">
    <property type="term" value="C:striated muscle dense body"/>
    <property type="evidence" value="ECO:0007669"/>
    <property type="project" value="TreeGrafter"/>
</dbReference>
<feature type="transmembrane region" description="Helical" evidence="7">
    <location>
        <begin position="576"/>
        <end position="595"/>
    </location>
</feature>
<dbReference type="PANTHER" id="PTHR19444:SF11">
    <property type="entry name" value="UNC93-LIKE PROTEIN"/>
    <property type="match status" value="1"/>
</dbReference>
<feature type="transmembrane region" description="Helical" evidence="7">
    <location>
        <begin position="267"/>
        <end position="290"/>
    </location>
</feature>
<evidence type="ECO:0000313" key="11">
    <source>
        <dbReference type="RefSeq" id="XP_055868612.1"/>
    </source>
</evidence>
<dbReference type="RefSeq" id="XP_055868611.1">
    <property type="nucleotide sequence ID" value="XM_056012636.1"/>
</dbReference>
<evidence type="ECO:0000313" key="9">
    <source>
        <dbReference type="RefSeq" id="XP_055868610.1"/>
    </source>
</evidence>
<name>A0A9W2Z0Z2_BIOGL</name>
<dbReference type="Proteomes" id="UP001165740">
    <property type="component" value="Chromosome 15"/>
</dbReference>
<dbReference type="GO" id="GO:0043266">
    <property type="term" value="P:regulation of potassium ion transport"/>
    <property type="evidence" value="ECO:0007669"/>
    <property type="project" value="TreeGrafter"/>
</dbReference>
<dbReference type="InterPro" id="IPR051951">
    <property type="entry name" value="UNC-93_regulatory"/>
</dbReference>
<feature type="region of interest" description="Disordered" evidence="6">
    <location>
        <begin position="177"/>
        <end position="221"/>
    </location>
</feature>
<dbReference type="GeneID" id="106079155"/>
<feature type="region of interest" description="Disordered" evidence="6">
    <location>
        <begin position="46"/>
        <end position="65"/>
    </location>
</feature>
<feature type="transmembrane region" description="Helical" evidence="7">
    <location>
        <begin position="297"/>
        <end position="315"/>
    </location>
</feature>
<protein>
    <submittedName>
        <fullName evidence="9 10">Protein unc-93 homolog A-like</fullName>
    </submittedName>
</protein>
<feature type="compositionally biased region" description="Polar residues" evidence="6">
    <location>
        <begin position="207"/>
        <end position="221"/>
    </location>
</feature>
<feature type="transmembrane region" description="Helical" evidence="7">
    <location>
        <begin position="665"/>
        <end position="682"/>
    </location>
</feature>
<dbReference type="GO" id="GO:0006937">
    <property type="term" value="P:regulation of muscle contraction"/>
    <property type="evidence" value="ECO:0007669"/>
    <property type="project" value="TreeGrafter"/>
</dbReference>
<dbReference type="GO" id="GO:0005886">
    <property type="term" value="C:plasma membrane"/>
    <property type="evidence" value="ECO:0007669"/>
    <property type="project" value="TreeGrafter"/>
</dbReference>
<dbReference type="AlphaFoldDB" id="A0A9W2Z0Z2"/>
<dbReference type="InterPro" id="IPR010291">
    <property type="entry name" value="Ion_channel_UNC-93"/>
</dbReference>
<feature type="transmembrane region" description="Helical" evidence="7">
    <location>
        <begin position="459"/>
        <end position="482"/>
    </location>
</feature>
<dbReference type="OMA" id="FCLDRIG"/>
<keyword evidence="8" id="KW-1185">Reference proteome</keyword>
<evidence type="ECO:0000313" key="8">
    <source>
        <dbReference type="Proteomes" id="UP001165740"/>
    </source>
</evidence>
<sequence length="697" mass="77347">MSGSNSTSNTLSPFDLNGLGMGFGLYRPRRPSYTFATKYNRQRSESYRYATRRENPESTSEASNGEDFIEGVLRNKTRRNNLVATATPLRLDEQGSPPKVGVVLSDDDQVAPAKVDHEEDLYVAEDLHRSLHSTSKRDVSLNSLNNHGHLTLQYSSSDDDTCTQININDNHKCSAHRELSANHSATSAARKMKRSKSREDSLEQTKPLAQTKTSQGKSAGSEQSQNAIPAVSFNKNLIILCISFILIFSSFRAIQNLQSSINTENNLGILTMMVVHLSMSLACFLAPIIVNIFTAKWGLCIGILCFLIWFGANFHPTFYTLVPTSLLVGFGQGILWNAESSYILKLAFDSSKVTRGHLDREMFRFHGIFLACFQTTHIWGNLISSLVLSQKSNEILEAVAAPPVEFSASLDYEGVLSNESIDQSTVVVVQSACGALNRCRAPVNIFLNTPPDQKVLSSVLWKLMTSYLVLGVVSFGCIFLLLDRIGARSDPDKSPKQIIEQHVSQLVRHPTLRLLIPLLMFNGMQQGFIYSDYNQYFVTCSLGVNYVGYCMITLGGSTVLGAIFVAIFSHKIPREVVLGFGGIVHIALMIGYLIWIPEPKPALFFILAAAWGVCDSVWQTQCNTLICLTCTDAPDVAFTNHRLVQSLGLAFMFGSGTYICVSTKLYILMTLLVIAIMFYVLAEYRLRNHEDEVFEES</sequence>
<dbReference type="RefSeq" id="XP_055868610.1">
    <property type="nucleotide sequence ID" value="XM_056012635.1"/>
</dbReference>
<dbReference type="Gene3D" id="1.20.1250.20">
    <property type="entry name" value="MFS general substrate transporter like domains"/>
    <property type="match status" value="2"/>
</dbReference>
<evidence type="ECO:0000256" key="3">
    <source>
        <dbReference type="ARBA" id="ARBA00022692"/>
    </source>
</evidence>
<evidence type="ECO:0000256" key="6">
    <source>
        <dbReference type="SAM" id="MobiDB-lite"/>
    </source>
</evidence>
<keyword evidence="5 7" id="KW-0472">Membrane</keyword>
<dbReference type="Pfam" id="PF05978">
    <property type="entry name" value="UNC-93"/>
    <property type="match status" value="1"/>
</dbReference>
<accession>A0A9W2Z0Z2</accession>
<proteinExistence type="inferred from homology"/>
<feature type="transmembrane region" description="Helical" evidence="7">
    <location>
        <begin position="237"/>
        <end position="255"/>
    </location>
</feature>
<comment type="similarity">
    <text evidence="2">Belongs to the unc-93 family.</text>
</comment>
<gene>
    <name evidence="9 10 11" type="primary">LOC106079155</name>
</gene>